<dbReference type="KEGG" id="aon:DEH84_17020"/>
<dbReference type="SMART" id="SM00267">
    <property type="entry name" value="GGDEF"/>
    <property type="match status" value="1"/>
</dbReference>
<keyword evidence="4" id="KW-0812">Transmembrane</keyword>
<keyword evidence="4" id="KW-1133">Transmembrane helix</keyword>
<dbReference type="CDD" id="cd01949">
    <property type="entry name" value="GGDEF"/>
    <property type="match status" value="1"/>
</dbReference>
<evidence type="ECO:0000256" key="1">
    <source>
        <dbReference type="ARBA" id="ARBA00012528"/>
    </source>
</evidence>
<feature type="transmembrane region" description="Helical" evidence="4">
    <location>
        <begin position="184"/>
        <end position="207"/>
    </location>
</feature>
<evidence type="ECO:0000313" key="6">
    <source>
        <dbReference type="EMBL" id="AWI54933.1"/>
    </source>
</evidence>
<keyword evidence="7" id="KW-1185">Reference proteome</keyword>
<proteinExistence type="predicted"/>
<dbReference type="Gene3D" id="3.30.70.270">
    <property type="match status" value="1"/>
</dbReference>
<dbReference type="PROSITE" id="PS50887">
    <property type="entry name" value="GGDEF"/>
    <property type="match status" value="1"/>
</dbReference>
<feature type="domain" description="GGDEF" evidence="5">
    <location>
        <begin position="251"/>
        <end position="383"/>
    </location>
</feature>
<reference evidence="6 7" key="1">
    <citation type="submission" date="2018-05" db="EMBL/GenBank/DDBJ databases">
        <title>complete genome sequence of Aquabacterium olei NBRC 110486.</title>
        <authorList>
            <person name="Tang B."/>
            <person name="Chang J."/>
            <person name="Zhang L."/>
            <person name="Yang H."/>
        </authorList>
    </citation>
    <scope>NUCLEOTIDE SEQUENCE [LARGE SCALE GENOMIC DNA]</scope>
    <source>
        <strain evidence="6 7">NBRC 110486</strain>
    </source>
</reference>
<organism evidence="6 7">
    <name type="scientific">Aquabacterium olei</name>
    <dbReference type="NCBI Taxonomy" id="1296669"/>
    <lineage>
        <taxon>Bacteria</taxon>
        <taxon>Pseudomonadati</taxon>
        <taxon>Pseudomonadota</taxon>
        <taxon>Betaproteobacteria</taxon>
        <taxon>Burkholderiales</taxon>
        <taxon>Aquabacterium</taxon>
    </lineage>
</organism>
<evidence type="ECO:0000256" key="3">
    <source>
        <dbReference type="SAM" id="MobiDB-lite"/>
    </source>
</evidence>
<keyword evidence="4" id="KW-0472">Membrane</keyword>
<dbReference type="SUPFAM" id="SSF55073">
    <property type="entry name" value="Nucleotide cyclase"/>
    <property type="match status" value="1"/>
</dbReference>
<dbReference type="Pfam" id="PF00990">
    <property type="entry name" value="GGDEF"/>
    <property type="match status" value="1"/>
</dbReference>
<dbReference type="InterPro" id="IPR043128">
    <property type="entry name" value="Rev_trsase/Diguanyl_cyclase"/>
</dbReference>
<evidence type="ECO:0000256" key="4">
    <source>
        <dbReference type="SAM" id="Phobius"/>
    </source>
</evidence>
<feature type="region of interest" description="Disordered" evidence="3">
    <location>
        <begin position="379"/>
        <end position="399"/>
    </location>
</feature>
<dbReference type="InterPro" id="IPR029787">
    <property type="entry name" value="Nucleotide_cyclase"/>
</dbReference>
<dbReference type="OrthoDB" id="9813903at2"/>
<evidence type="ECO:0000256" key="2">
    <source>
        <dbReference type="ARBA" id="ARBA00034247"/>
    </source>
</evidence>
<dbReference type="NCBIfam" id="TIGR00254">
    <property type="entry name" value="GGDEF"/>
    <property type="match status" value="1"/>
</dbReference>
<accession>A0A2U8FV55</accession>
<comment type="catalytic activity">
    <reaction evidence="2">
        <text>2 GTP = 3',3'-c-di-GMP + 2 diphosphate</text>
        <dbReference type="Rhea" id="RHEA:24898"/>
        <dbReference type="ChEBI" id="CHEBI:33019"/>
        <dbReference type="ChEBI" id="CHEBI:37565"/>
        <dbReference type="ChEBI" id="CHEBI:58805"/>
        <dbReference type="EC" id="2.7.7.65"/>
    </reaction>
</comment>
<dbReference type="GO" id="GO:0005886">
    <property type="term" value="C:plasma membrane"/>
    <property type="evidence" value="ECO:0007669"/>
    <property type="project" value="TreeGrafter"/>
</dbReference>
<dbReference type="GO" id="GO:0052621">
    <property type="term" value="F:diguanylate cyclase activity"/>
    <property type="evidence" value="ECO:0007669"/>
    <property type="project" value="UniProtKB-EC"/>
</dbReference>
<dbReference type="AlphaFoldDB" id="A0A2U8FV55"/>
<evidence type="ECO:0000259" key="5">
    <source>
        <dbReference type="PROSITE" id="PS50887"/>
    </source>
</evidence>
<dbReference type="FunFam" id="3.30.70.270:FF:000001">
    <property type="entry name" value="Diguanylate cyclase domain protein"/>
    <property type="match status" value="1"/>
</dbReference>
<feature type="transmembrane region" description="Helical" evidence="4">
    <location>
        <begin position="95"/>
        <end position="114"/>
    </location>
</feature>
<dbReference type="InterPro" id="IPR000160">
    <property type="entry name" value="GGDEF_dom"/>
</dbReference>
<protein>
    <recommendedName>
        <fullName evidence="1">diguanylate cyclase</fullName>
        <ecNumber evidence="1">2.7.7.65</ecNumber>
    </recommendedName>
</protein>
<dbReference type="PANTHER" id="PTHR45138">
    <property type="entry name" value="REGULATORY COMPONENTS OF SENSORY TRANSDUCTION SYSTEM"/>
    <property type="match status" value="1"/>
</dbReference>
<name>A0A2U8FV55_9BURK</name>
<dbReference type="InterPro" id="IPR050469">
    <property type="entry name" value="Diguanylate_Cyclase"/>
</dbReference>
<dbReference type="RefSeq" id="WP_109038052.1">
    <property type="nucleotide sequence ID" value="NZ_CP029210.1"/>
</dbReference>
<sequence length="399" mass="44314">MKAWRSVWLQRLAHSLVAHHDARGVLLFVMGAWPMLAVLWLMQTVALLGLAGTQHFHRPWLLGVHGALSALMAWLLGVAWWAWTRRWRTPAQPGLVRWTVWPGVLGVTALGLTYGLTDTPMALVLMAQIVLARSVFKWAQLRPAIVAAFVLVAVVGLDRLGPGQDLSPMLRAPVFSGEPMAPWWLWWTRITFAVAIGPHTAMMFFYAGVFARRQRALETLVSADGLTGLLNRRAFLERFEREAHRQARSGRPLTLLMFDIDRFKLVNDRHGHPAGDTVLAEFGRILRDHTRERVDTAARYGGEEFLLLLPETDLAGGERVAAKVCDHLRQHTFQVDAAAFHVTASVGVAQVVEGHAEAALRLADNNLYDAKRAGRDRVVGGVATPEPVRPGTDRAGLFQ</sequence>
<dbReference type="GO" id="GO:0043709">
    <property type="term" value="P:cell adhesion involved in single-species biofilm formation"/>
    <property type="evidence" value="ECO:0007669"/>
    <property type="project" value="TreeGrafter"/>
</dbReference>
<evidence type="ECO:0000313" key="7">
    <source>
        <dbReference type="Proteomes" id="UP000244892"/>
    </source>
</evidence>
<dbReference type="GO" id="GO:1902201">
    <property type="term" value="P:negative regulation of bacterial-type flagellum-dependent cell motility"/>
    <property type="evidence" value="ECO:0007669"/>
    <property type="project" value="TreeGrafter"/>
</dbReference>
<dbReference type="Proteomes" id="UP000244892">
    <property type="component" value="Chromosome"/>
</dbReference>
<feature type="transmembrane region" description="Helical" evidence="4">
    <location>
        <begin position="62"/>
        <end position="83"/>
    </location>
</feature>
<gene>
    <name evidence="6" type="ORF">DEH84_17020</name>
</gene>
<dbReference type="EMBL" id="CP029210">
    <property type="protein sequence ID" value="AWI54933.1"/>
    <property type="molecule type" value="Genomic_DNA"/>
</dbReference>
<dbReference type="EC" id="2.7.7.65" evidence="1"/>
<dbReference type="PANTHER" id="PTHR45138:SF9">
    <property type="entry name" value="DIGUANYLATE CYCLASE DGCM-RELATED"/>
    <property type="match status" value="1"/>
</dbReference>
<feature type="transmembrane region" description="Helical" evidence="4">
    <location>
        <begin position="21"/>
        <end position="42"/>
    </location>
</feature>